<dbReference type="Proteomes" id="UP000002218">
    <property type="component" value="Chromosome"/>
</dbReference>
<dbReference type="AlphaFoldDB" id="C8X681"/>
<dbReference type="InterPro" id="IPR050090">
    <property type="entry name" value="Tyrosine_recombinase_XerCD"/>
</dbReference>
<evidence type="ECO:0000313" key="7">
    <source>
        <dbReference type="EMBL" id="ACV76852.1"/>
    </source>
</evidence>
<gene>
    <name evidence="7" type="ordered locus">Namu_0432</name>
</gene>
<keyword evidence="3" id="KW-0233">DNA recombination</keyword>
<dbReference type="InParanoid" id="C8X681"/>
<organism evidence="7 8">
    <name type="scientific">Nakamurella multipartita (strain ATCC 700099 / DSM 44233 / CIP 104796 / JCM 9543 / NBRC 105858 / Y-104)</name>
    <name type="common">Microsphaera multipartita</name>
    <dbReference type="NCBI Taxonomy" id="479431"/>
    <lineage>
        <taxon>Bacteria</taxon>
        <taxon>Bacillati</taxon>
        <taxon>Actinomycetota</taxon>
        <taxon>Actinomycetes</taxon>
        <taxon>Nakamurellales</taxon>
        <taxon>Nakamurellaceae</taxon>
        <taxon>Nakamurella</taxon>
    </lineage>
</organism>
<dbReference type="PROSITE" id="PS51900">
    <property type="entry name" value="CB"/>
    <property type="match status" value="1"/>
</dbReference>
<evidence type="ECO:0000256" key="4">
    <source>
        <dbReference type="PROSITE-ProRule" id="PRU01248"/>
    </source>
</evidence>
<dbReference type="SUPFAM" id="SSF56349">
    <property type="entry name" value="DNA breaking-rejoining enzymes"/>
    <property type="match status" value="1"/>
</dbReference>
<dbReference type="KEGG" id="nml:Namu_0432"/>
<dbReference type="GO" id="GO:0003677">
    <property type="term" value="F:DNA binding"/>
    <property type="evidence" value="ECO:0007669"/>
    <property type="project" value="UniProtKB-UniRule"/>
</dbReference>
<dbReference type="GO" id="GO:0006310">
    <property type="term" value="P:DNA recombination"/>
    <property type="evidence" value="ECO:0007669"/>
    <property type="project" value="UniProtKB-KW"/>
</dbReference>
<dbReference type="InterPro" id="IPR013762">
    <property type="entry name" value="Integrase-like_cat_sf"/>
</dbReference>
<dbReference type="Pfam" id="PF00589">
    <property type="entry name" value="Phage_integrase"/>
    <property type="match status" value="1"/>
</dbReference>
<feature type="domain" description="Tyr recombinase" evidence="5">
    <location>
        <begin position="183"/>
        <end position="382"/>
    </location>
</feature>
<name>C8X681_NAKMY</name>
<protein>
    <submittedName>
        <fullName evidence="7">Integrase family protein</fullName>
    </submittedName>
</protein>
<dbReference type="InterPro" id="IPR010998">
    <property type="entry name" value="Integrase_recombinase_N"/>
</dbReference>
<feature type="domain" description="Core-binding (CB)" evidence="6">
    <location>
        <begin position="71"/>
        <end position="152"/>
    </location>
</feature>
<accession>C8X681</accession>
<comment type="similarity">
    <text evidence="1">Belongs to the 'phage' integrase family.</text>
</comment>
<dbReference type="InterPro" id="IPR002104">
    <property type="entry name" value="Integrase_catalytic"/>
</dbReference>
<evidence type="ECO:0000259" key="5">
    <source>
        <dbReference type="PROSITE" id="PS51898"/>
    </source>
</evidence>
<dbReference type="GO" id="GO:0015074">
    <property type="term" value="P:DNA integration"/>
    <property type="evidence" value="ECO:0007669"/>
    <property type="project" value="InterPro"/>
</dbReference>
<reference evidence="8" key="1">
    <citation type="submission" date="2009-09" db="EMBL/GenBank/DDBJ databases">
        <title>The complete genome of Nakamurella multipartita DSM 44233.</title>
        <authorList>
            <consortium name="US DOE Joint Genome Institute (JGI-PGF)"/>
            <person name="Lucas S."/>
            <person name="Copeland A."/>
            <person name="Lapidus A."/>
            <person name="Glavina del Rio T."/>
            <person name="Dalin E."/>
            <person name="Tice H."/>
            <person name="Bruce D."/>
            <person name="Goodwin L."/>
            <person name="Pitluck S."/>
            <person name="Kyrpides N."/>
            <person name="Mavromatis K."/>
            <person name="Ivanova N."/>
            <person name="Ovchinnikova G."/>
            <person name="Sims D."/>
            <person name="Meincke L."/>
            <person name="Brettin T."/>
            <person name="Detter J.C."/>
            <person name="Han C."/>
            <person name="Larimer F."/>
            <person name="Land M."/>
            <person name="Hauser L."/>
            <person name="Markowitz V."/>
            <person name="Cheng J.-F."/>
            <person name="Hugenholtz P."/>
            <person name="Woyke T."/>
            <person name="Wu D."/>
            <person name="Klenk H.-P."/>
            <person name="Eisen J.A."/>
        </authorList>
    </citation>
    <scope>NUCLEOTIDE SEQUENCE [LARGE SCALE GENOMIC DNA]</scope>
    <source>
        <strain evidence="8">ATCC 700099 / DSM 44233 / CIP 104796 / JCM 9543 / NBRC 105858 / Y-104</strain>
    </source>
</reference>
<dbReference type="InterPro" id="IPR011010">
    <property type="entry name" value="DNA_brk_join_enz"/>
</dbReference>
<evidence type="ECO:0000313" key="8">
    <source>
        <dbReference type="Proteomes" id="UP000002218"/>
    </source>
</evidence>
<dbReference type="RefSeq" id="WP_015745770.1">
    <property type="nucleotide sequence ID" value="NC_013235.1"/>
</dbReference>
<proteinExistence type="inferred from homology"/>
<evidence type="ECO:0000256" key="3">
    <source>
        <dbReference type="ARBA" id="ARBA00023172"/>
    </source>
</evidence>
<dbReference type="OrthoDB" id="1822491at2"/>
<keyword evidence="2 4" id="KW-0238">DNA-binding</keyword>
<dbReference type="Gene3D" id="1.10.150.130">
    <property type="match status" value="1"/>
</dbReference>
<dbReference type="PROSITE" id="PS51898">
    <property type="entry name" value="TYR_RECOMBINASE"/>
    <property type="match status" value="1"/>
</dbReference>
<evidence type="ECO:0000256" key="1">
    <source>
        <dbReference type="ARBA" id="ARBA00008857"/>
    </source>
</evidence>
<dbReference type="EMBL" id="CP001737">
    <property type="protein sequence ID" value="ACV76852.1"/>
    <property type="molecule type" value="Genomic_DNA"/>
</dbReference>
<sequence>MGTIRGAGSLRQRRPGVWEIRVALGPDPVTGRSRVRSITVRGERAAAQEARQQWAATAELLRDAGRPRPAITVAQLLRSWLAADHDWKPSTVSGYRSNVSFLCRDPIGSRRAIDLTPTVLTAICHHWRDTGWHQPTVSNRFRVLRSAMGWAYTMRILDRHPLDGVHGPPQCDSRKDVPIDQVRDLLACTKEQADQLSTRLVRSGRDTARRHRAEQLQLLSRLVADSGARRAELAALRFDDLDGRVLTIARATSNEILGTTKGRRTRRITLGPTTVDLWTDLTNRWRSRCPAGAEFGPWVFSRDPAHTTRLTTSTLGHWFSDACDRAGHPDITLHRLRHTVATALVGQGQVLQAQYRLGHRDASTTLRIYSHALPAADAQAAATIENMLAAGG</sequence>
<dbReference type="eggNOG" id="COG0582">
    <property type="taxonomic scope" value="Bacteria"/>
</dbReference>
<dbReference type="Gene3D" id="1.10.443.10">
    <property type="entry name" value="Intergrase catalytic core"/>
    <property type="match status" value="1"/>
</dbReference>
<dbReference type="InterPro" id="IPR044068">
    <property type="entry name" value="CB"/>
</dbReference>
<dbReference type="PANTHER" id="PTHR30349:SF64">
    <property type="entry name" value="PROPHAGE INTEGRASE INTD-RELATED"/>
    <property type="match status" value="1"/>
</dbReference>
<dbReference type="PANTHER" id="PTHR30349">
    <property type="entry name" value="PHAGE INTEGRASE-RELATED"/>
    <property type="match status" value="1"/>
</dbReference>
<evidence type="ECO:0000256" key="2">
    <source>
        <dbReference type="ARBA" id="ARBA00023125"/>
    </source>
</evidence>
<keyword evidence="8" id="KW-1185">Reference proteome</keyword>
<evidence type="ECO:0000259" key="6">
    <source>
        <dbReference type="PROSITE" id="PS51900"/>
    </source>
</evidence>
<dbReference type="HOGENOM" id="CLU_027562_17_1_11"/>
<dbReference type="STRING" id="479431.Namu_0432"/>
<reference evidence="7 8" key="2">
    <citation type="journal article" date="2010" name="Stand. Genomic Sci.">
        <title>Complete genome sequence of Nakamurella multipartita type strain (Y-104).</title>
        <authorList>
            <person name="Tice H."/>
            <person name="Mayilraj S."/>
            <person name="Sims D."/>
            <person name="Lapidus A."/>
            <person name="Nolan M."/>
            <person name="Lucas S."/>
            <person name="Glavina Del Rio T."/>
            <person name="Copeland A."/>
            <person name="Cheng J.F."/>
            <person name="Meincke L."/>
            <person name="Bruce D."/>
            <person name="Goodwin L."/>
            <person name="Pitluck S."/>
            <person name="Ivanova N."/>
            <person name="Mavromatis K."/>
            <person name="Ovchinnikova G."/>
            <person name="Pati A."/>
            <person name="Chen A."/>
            <person name="Palaniappan K."/>
            <person name="Land M."/>
            <person name="Hauser L."/>
            <person name="Chang Y.J."/>
            <person name="Jeffries C.D."/>
            <person name="Detter J.C."/>
            <person name="Brettin T."/>
            <person name="Rohde M."/>
            <person name="Goker M."/>
            <person name="Bristow J."/>
            <person name="Eisen J.A."/>
            <person name="Markowitz V."/>
            <person name="Hugenholtz P."/>
            <person name="Kyrpides N.C."/>
            <person name="Klenk H.P."/>
            <person name="Chen F."/>
        </authorList>
    </citation>
    <scope>NUCLEOTIDE SEQUENCE [LARGE SCALE GENOMIC DNA]</scope>
    <source>
        <strain evidence="8">ATCC 700099 / DSM 44233 / CIP 104796 / JCM 9543 / NBRC 105858 / Y-104</strain>
    </source>
</reference>